<keyword evidence="2" id="KW-1185">Reference proteome</keyword>
<reference evidence="1" key="1">
    <citation type="submission" date="2022-04" db="EMBL/GenBank/DDBJ databases">
        <title>Genome of the entomopathogenic fungus Entomophthora muscae.</title>
        <authorList>
            <person name="Elya C."/>
            <person name="Lovett B.R."/>
            <person name="Lee E."/>
            <person name="Macias A.M."/>
            <person name="Hajek A.E."/>
            <person name="De Bivort B.L."/>
            <person name="Kasson M.T."/>
            <person name="De Fine Licht H.H."/>
            <person name="Stajich J.E."/>
        </authorList>
    </citation>
    <scope>NUCLEOTIDE SEQUENCE</scope>
    <source>
        <strain evidence="1">Berkeley</strain>
    </source>
</reference>
<evidence type="ECO:0000313" key="1">
    <source>
        <dbReference type="EMBL" id="KAJ9051640.1"/>
    </source>
</evidence>
<proteinExistence type="predicted"/>
<dbReference type="EMBL" id="QTSX02007106">
    <property type="protein sequence ID" value="KAJ9051640.1"/>
    <property type="molecule type" value="Genomic_DNA"/>
</dbReference>
<protein>
    <submittedName>
        <fullName evidence="1">Uncharacterized protein</fullName>
    </submittedName>
</protein>
<sequence>MTLLQENLGYTPFFLPDLKSYFRSQSVAKLATEIRETQNQIVAHLQPAILDYKKHYDKKITPGNEIQPEDLVLLSTKNLPVIVASCKL</sequence>
<accession>A0ACC2RNU4</accession>
<organism evidence="1 2">
    <name type="scientific">Entomophthora muscae</name>
    <dbReference type="NCBI Taxonomy" id="34485"/>
    <lineage>
        <taxon>Eukaryota</taxon>
        <taxon>Fungi</taxon>
        <taxon>Fungi incertae sedis</taxon>
        <taxon>Zoopagomycota</taxon>
        <taxon>Entomophthoromycotina</taxon>
        <taxon>Entomophthoromycetes</taxon>
        <taxon>Entomophthorales</taxon>
        <taxon>Entomophthoraceae</taxon>
        <taxon>Entomophthora</taxon>
    </lineage>
</organism>
<comment type="caution">
    <text evidence="1">The sequence shown here is derived from an EMBL/GenBank/DDBJ whole genome shotgun (WGS) entry which is preliminary data.</text>
</comment>
<evidence type="ECO:0000313" key="2">
    <source>
        <dbReference type="Proteomes" id="UP001165960"/>
    </source>
</evidence>
<dbReference type="Proteomes" id="UP001165960">
    <property type="component" value="Unassembled WGS sequence"/>
</dbReference>
<name>A0ACC2RNU4_9FUNG</name>
<gene>
    <name evidence="1" type="ORF">DSO57_1002775</name>
</gene>